<evidence type="ECO:0000256" key="2">
    <source>
        <dbReference type="ARBA" id="ARBA00005120"/>
    </source>
</evidence>
<dbReference type="Gene3D" id="3.20.20.70">
    <property type="entry name" value="Aldolase class I"/>
    <property type="match status" value="1"/>
</dbReference>
<evidence type="ECO:0000313" key="17">
    <source>
        <dbReference type="Proteomes" id="UP000638648"/>
    </source>
</evidence>
<keyword evidence="6 12" id="KW-0028">Amino-acid biosynthesis</keyword>
<feature type="binding site" evidence="12 15">
    <location>
        <position position="55"/>
    </location>
    <ligand>
        <name>pyruvate</name>
        <dbReference type="ChEBI" id="CHEBI:15361"/>
    </ligand>
</feature>
<comment type="caution">
    <text evidence="16">The sequence shown here is derived from an EMBL/GenBank/DDBJ whole genome shotgun (WGS) entry which is preliminary data.</text>
</comment>
<keyword evidence="10 12" id="KW-0704">Schiff base</keyword>
<evidence type="ECO:0000313" key="16">
    <source>
        <dbReference type="EMBL" id="MBE1606472.1"/>
    </source>
</evidence>
<comment type="subunit">
    <text evidence="12">Homotetramer; dimer of dimers.</text>
</comment>
<evidence type="ECO:0000256" key="11">
    <source>
        <dbReference type="ARBA" id="ARBA00047836"/>
    </source>
</evidence>
<feature type="active site" description="Proton donor/acceptor" evidence="12 14">
    <location>
        <position position="143"/>
    </location>
</feature>
<evidence type="ECO:0000256" key="14">
    <source>
        <dbReference type="PIRSR" id="PIRSR001365-1"/>
    </source>
</evidence>
<dbReference type="SUPFAM" id="SSF51569">
    <property type="entry name" value="Aldolase"/>
    <property type="match status" value="1"/>
</dbReference>
<keyword evidence="7 12" id="KW-0220">Diaminopimelate biosynthesis</keyword>
<evidence type="ECO:0000256" key="10">
    <source>
        <dbReference type="ARBA" id="ARBA00023270"/>
    </source>
</evidence>
<comment type="similarity">
    <text evidence="3 12 13">Belongs to the DapA family.</text>
</comment>
<comment type="function">
    <text evidence="1 12">Catalyzes the condensation of (S)-aspartate-beta-semialdehyde [(S)-ASA] and pyruvate to 4-hydroxy-tetrahydrodipicolinate (HTPA).</text>
</comment>
<name>A0A927MUC6_9ACTN</name>
<evidence type="ECO:0000256" key="8">
    <source>
        <dbReference type="ARBA" id="ARBA00023154"/>
    </source>
</evidence>
<feature type="active site" description="Schiff-base intermediate with substrate" evidence="12 14">
    <location>
        <position position="171"/>
    </location>
</feature>
<keyword evidence="8 12" id="KW-0457">Lysine biosynthesis</keyword>
<comment type="subcellular location">
    <subcellularLocation>
        <location evidence="12">Cytoplasm</location>
    </subcellularLocation>
</comment>
<dbReference type="InterPro" id="IPR005263">
    <property type="entry name" value="DapA"/>
</dbReference>
<dbReference type="PANTHER" id="PTHR12128">
    <property type="entry name" value="DIHYDRODIPICOLINATE SYNTHASE"/>
    <property type="match status" value="1"/>
</dbReference>
<dbReference type="InterPro" id="IPR013785">
    <property type="entry name" value="Aldolase_TIM"/>
</dbReference>
<dbReference type="RefSeq" id="WP_192750592.1">
    <property type="nucleotide sequence ID" value="NZ_BAABJL010000147.1"/>
</dbReference>
<sequence length="338" mass="35023">MTDPRHPADLHFGTNLVAMVTPMHPDGTISEPGIANLVDHLLATGCDGIAVGGTTGESPTLTDAEAARLVRAVAVQSKDQARVISGIGTYDTAASIHRAREAEAAGADALLLVCPYYSRPTQAGVVAHCVAVADATELPVMLYDVPARTGIAIEAPTLIELAGHPRIRAVKDAKGDLFEAMSVMARTALAYYCGVDELTLPYLACGATGVVSVVGNIVADRNAELLRAVRDGDLDSAKAIQASLIPLVEAIMRTSQGAIMAKAALAELGIIPHATVRLPLTEAAPTHLQRLKDALHSSGVVGRRPLVGSPPSEGFRAHLPRARLLSSRCGCGSSCASG</sequence>
<comment type="catalytic activity">
    <reaction evidence="11 12">
        <text>L-aspartate 4-semialdehyde + pyruvate = (2S,4S)-4-hydroxy-2,3,4,5-tetrahydrodipicolinate + H2O + H(+)</text>
        <dbReference type="Rhea" id="RHEA:34171"/>
        <dbReference type="ChEBI" id="CHEBI:15361"/>
        <dbReference type="ChEBI" id="CHEBI:15377"/>
        <dbReference type="ChEBI" id="CHEBI:15378"/>
        <dbReference type="ChEBI" id="CHEBI:67139"/>
        <dbReference type="ChEBI" id="CHEBI:537519"/>
        <dbReference type="EC" id="4.3.3.7"/>
    </reaction>
</comment>
<dbReference type="GO" id="GO:0008840">
    <property type="term" value="F:4-hydroxy-tetrahydrodipicolinate synthase activity"/>
    <property type="evidence" value="ECO:0007669"/>
    <property type="project" value="UniProtKB-UniRule"/>
</dbReference>
<dbReference type="SMART" id="SM01130">
    <property type="entry name" value="DHDPS"/>
    <property type="match status" value="1"/>
</dbReference>
<evidence type="ECO:0000256" key="3">
    <source>
        <dbReference type="ARBA" id="ARBA00007592"/>
    </source>
</evidence>
<dbReference type="GO" id="GO:0009089">
    <property type="term" value="P:lysine biosynthetic process via diaminopimelate"/>
    <property type="evidence" value="ECO:0007669"/>
    <property type="project" value="UniProtKB-UniRule"/>
</dbReference>
<dbReference type="InterPro" id="IPR020625">
    <property type="entry name" value="Schiff_base-form_aldolases_AS"/>
</dbReference>
<evidence type="ECO:0000256" key="1">
    <source>
        <dbReference type="ARBA" id="ARBA00003294"/>
    </source>
</evidence>
<evidence type="ECO:0000256" key="15">
    <source>
        <dbReference type="PIRSR" id="PIRSR001365-2"/>
    </source>
</evidence>
<dbReference type="Proteomes" id="UP000638648">
    <property type="component" value="Unassembled WGS sequence"/>
</dbReference>
<evidence type="ECO:0000256" key="6">
    <source>
        <dbReference type="ARBA" id="ARBA00022605"/>
    </source>
</evidence>
<dbReference type="CDD" id="cd00950">
    <property type="entry name" value="DHDPS"/>
    <property type="match status" value="1"/>
</dbReference>
<keyword evidence="5 12" id="KW-0963">Cytoplasm</keyword>
<dbReference type="PANTHER" id="PTHR12128:SF66">
    <property type="entry name" value="4-HYDROXY-2-OXOGLUTARATE ALDOLASE, MITOCHONDRIAL"/>
    <property type="match status" value="1"/>
</dbReference>
<dbReference type="PIRSF" id="PIRSF001365">
    <property type="entry name" value="DHDPS"/>
    <property type="match status" value="1"/>
</dbReference>
<evidence type="ECO:0000256" key="9">
    <source>
        <dbReference type="ARBA" id="ARBA00023239"/>
    </source>
</evidence>
<evidence type="ECO:0000256" key="13">
    <source>
        <dbReference type="PIRNR" id="PIRNR001365"/>
    </source>
</evidence>
<dbReference type="NCBIfam" id="TIGR00674">
    <property type="entry name" value="dapA"/>
    <property type="match status" value="1"/>
</dbReference>
<dbReference type="EMBL" id="JADBEM010000001">
    <property type="protein sequence ID" value="MBE1606472.1"/>
    <property type="molecule type" value="Genomic_DNA"/>
</dbReference>
<evidence type="ECO:0000256" key="5">
    <source>
        <dbReference type="ARBA" id="ARBA00022490"/>
    </source>
</evidence>
<dbReference type="Pfam" id="PF00701">
    <property type="entry name" value="DHDPS"/>
    <property type="match status" value="1"/>
</dbReference>
<gene>
    <name evidence="12" type="primary">dapA</name>
    <name evidence="16" type="ORF">HEB94_003320</name>
</gene>
<dbReference type="PRINTS" id="PR00146">
    <property type="entry name" value="DHPICSNTHASE"/>
</dbReference>
<feature type="binding site" evidence="12 15">
    <location>
        <position position="211"/>
    </location>
    <ligand>
        <name>pyruvate</name>
        <dbReference type="ChEBI" id="CHEBI:15361"/>
    </ligand>
</feature>
<reference evidence="16" key="1">
    <citation type="submission" date="2020-10" db="EMBL/GenBank/DDBJ databases">
        <title>Sequencing the genomes of 1000 actinobacteria strains.</title>
        <authorList>
            <person name="Klenk H.-P."/>
        </authorList>
    </citation>
    <scope>NUCLEOTIDE SEQUENCE</scope>
    <source>
        <strain evidence="16">DSM 45354</strain>
    </source>
</reference>
<keyword evidence="9 12" id="KW-0456">Lyase</keyword>
<feature type="site" description="Part of a proton relay during catalysis" evidence="12">
    <location>
        <position position="54"/>
    </location>
</feature>
<comment type="caution">
    <text evidence="12">Was originally thought to be a dihydrodipicolinate synthase (DHDPS), catalyzing the condensation of (S)-aspartate-beta-semialdehyde [(S)-ASA] and pyruvate to dihydrodipicolinate (DHDP). However, it was shown in E.coli that the product of the enzymatic reaction is not dihydrodipicolinate but in fact (4S)-4-hydroxy-2,3,4,5-tetrahydro-(2S)-dipicolinic acid (HTPA), and that the consecutive dehydration reaction leading to DHDP is not spontaneous but catalyzed by DapB.</text>
</comment>
<dbReference type="GO" id="GO:0019877">
    <property type="term" value="P:diaminopimelate biosynthetic process"/>
    <property type="evidence" value="ECO:0007669"/>
    <property type="project" value="UniProtKB-UniRule"/>
</dbReference>
<evidence type="ECO:0000256" key="4">
    <source>
        <dbReference type="ARBA" id="ARBA00012086"/>
    </source>
</evidence>
<keyword evidence="17" id="KW-1185">Reference proteome</keyword>
<protein>
    <recommendedName>
        <fullName evidence="4 12">4-hydroxy-tetrahydrodipicolinate synthase</fullName>
        <shortName evidence="12">HTPA synthase</shortName>
        <ecNumber evidence="4 12">4.3.3.7</ecNumber>
    </recommendedName>
</protein>
<accession>A0A927MUC6</accession>
<feature type="site" description="Part of a proton relay during catalysis" evidence="12">
    <location>
        <position position="117"/>
    </location>
</feature>
<dbReference type="InterPro" id="IPR002220">
    <property type="entry name" value="DapA-like"/>
</dbReference>
<comment type="pathway">
    <text evidence="2 12">Amino-acid biosynthesis; L-lysine biosynthesis via DAP pathway; (S)-tetrahydrodipicolinate from L-aspartate: step 3/4.</text>
</comment>
<dbReference type="AlphaFoldDB" id="A0A927MUC6"/>
<proteinExistence type="inferred from homology"/>
<dbReference type="GO" id="GO:0005829">
    <property type="term" value="C:cytosol"/>
    <property type="evidence" value="ECO:0007669"/>
    <property type="project" value="TreeGrafter"/>
</dbReference>
<evidence type="ECO:0000256" key="12">
    <source>
        <dbReference type="HAMAP-Rule" id="MF_00418"/>
    </source>
</evidence>
<dbReference type="HAMAP" id="MF_00418">
    <property type="entry name" value="DapA"/>
    <property type="match status" value="1"/>
</dbReference>
<organism evidence="16 17">
    <name type="scientific">Actinopolymorpha pittospori</name>
    <dbReference type="NCBI Taxonomy" id="648752"/>
    <lineage>
        <taxon>Bacteria</taxon>
        <taxon>Bacillati</taxon>
        <taxon>Actinomycetota</taxon>
        <taxon>Actinomycetes</taxon>
        <taxon>Propionibacteriales</taxon>
        <taxon>Actinopolymorphaceae</taxon>
        <taxon>Actinopolymorpha</taxon>
    </lineage>
</organism>
<dbReference type="PROSITE" id="PS00666">
    <property type="entry name" value="DHDPS_2"/>
    <property type="match status" value="1"/>
</dbReference>
<dbReference type="EC" id="4.3.3.7" evidence="4 12"/>
<evidence type="ECO:0000256" key="7">
    <source>
        <dbReference type="ARBA" id="ARBA00022915"/>
    </source>
</evidence>